<reference evidence="2" key="1">
    <citation type="submission" date="2020-04" db="EMBL/GenBank/DDBJ databases">
        <authorList>
            <person name="Chiriac C."/>
            <person name="Salcher M."/>
            <person name="Ghai R."/>
            <person name="Kavagutti S V."/>
        </authorList>
    </citation>
    <scope>NUCLEOTIDE SEQUENCE</scope>
</reference>
<dbReference type="EMBL" id="LR796616">
    <property type="protein sequence ID" value="CAB4154662.1"/>
    <property type="molecule type" value="Genomic_DNA"/>
</dbReference>
<gene>
    <name evidence="1" type="ORF">UFOVP284_34</name>
    <name evidence="2" type="ORF">UFOVP646_22</name>
</gene>
<name>A0A6J5N871_9CAUD</name>
<sequence>MAHLANTYRVVFHRAPQHDEPFRWHIQGELVTAFSEDVAIRLARRSLDLDDAWKLRVVEDLGKWNRCKELM</sequence>
<accession>A0A6J5N871</accession>
<protein>
    <submittedName>
        <fullName evidence="2">Uncharacterized protein</fullName>
    </submittedName>
</protein>
<evidence type="ECO:0000313" key="1">
    <source>
        <dbReference type="EMBL" id="CAB4135376.1"/>
    </source>
</evidence>
<organism evidence="2">
    <name type="scientific">uncultured Caudovirales phage</name>
    <dbReference type="NCBI Taxonomy" id="2100421"/>
    <lineage>
        <taxon>Viruses</taxon>
        <taxon>Duplodnaviria</taxon>
        <taxon>Heunggongvirae</taxon>
        <taxon>Uroviricota</taxon>
        <taxon>Caudoviricetes</taxon>
        <taxon>Peduoviridae</taxon>
        <taxon>Maltschvirus</taxon>
        <taxon>Maltschvirus maltsch</taxon>
    </lineage>
</organism>
<dbReference type="EMBL" id="LR796299">
    <property type="protein sequence ID" value="CAB4135376.1"/>
    <property type="molecule type" value="Genomic_DNA"/>
</dbReference>
<proteinExistence type="predicted"/>
<evidence type="ECO:0000313" key="2">
    <source>
        <dbReference type="EMBL" id="CAB4154662.1"/>
    </source>
</evidence>